<evidence type="ECO:0000313" key="4">
    <source>
        <dbReference type="Proteomes" id="UP000053477"/>
    </source>
</evidence>
<dbReference type="AlphaFoldDB" id="A0A0H2RG24"/>
<dbReference type="OrthoDB" id="408631at2759"/>
<dbReference type="Proteomes" id="UP000053477">
    <property type="component" value="Unassembled WGS sequence"/>
</dbReference>
<keyword evidence="1" id="KW-0732">Signal</keyword>
<evidence type="ECO:0000256" key="1">
    <source>
        <dbReference type="SAM" id="SignalP"/>
    </source>
</evidence>
<reference evidence="3 4" key="1">
    <citation type="submission" date="2015-04" db="EMBL/GenBank/DDBJ databases">
        <title>Complete genome sequence of Schizopora paradoxa KUC8140, a cosmopolitan wood degrader in East Asia.</title>
        <authorList>
            <consortium name="DOE Joint Genome Institute"/>
            <person name="Min B."/>
            <person name="Park H."/>
            <person name="Jang Y."/>
            <person name="Kim J.-J."/>
            <person name="Kim K.H."/>
            <person name="Pangilinan J."/>
            <person name="Lipzen A."/>
            <person name="Riley R."/>
            <person name="Grigoriev I.V."/>
            <person name="Spatafora J.W."/>
            <person name="Choi I.-G."/>
        </authorList>
    </citation>
    <scope>NUCLEOTIDE SEQUENCE [LARGE SCALE GENOMIC DNA]</scope>
    <source>
        <strain evidence="3 4">KUC8140</strain>
    </source>
</reference>
<dbReference type="EMBL" id="KQ086016">
    <property type="protein sequence ID" value="KLO10835.1"/>
    <property type="molecule type" value="Genomic_DNA"/>
</dbReference>
<keyword evidence="4" id="KW-1185">Reference proteome</keyword>
<gene>
    <name evidence="3" type="ORF">SCHPADRAFT_501925</name>
</gene>
<dbReference type="ESTHER" id="9homo-a0a0h2rg24">
    <property type="family name" value="Fungal_carboxylesterase_lipase"/>
</dbReference>
<evidence type="ECO:0000259" key="2">
    <source>
        <dbReference type="Pfam" id="PF00135"/>
    </source>
</evidence>
<dbReference type="Gene3D" id="3.40.50.1820">
    <property type="entry name" value="alpha/beta hydrolase"/>
    <property type="match status" value="1"/>
</dbReference>
<dbReference type="InterPro" id="IPR050309">
    <property type="entry name" value="Type-B_Carboxylest/Lipase"/>
</dbReference>
<protein>
    <submittedName>
        <fullName evidence="3">Alpha/beta-hydrolase</fullName>
    </submittedName>
</protein>
<proteinExistence type="predicted"/>
<dbReference type="InterPro" id="IPR029058">
    <property type="entry name" value="AB_hydrolase_fold"/>
</dbReference>
<sequence length="553" mass="59938">MLLPHLAVFTPLLWLCYAAVPQTSPVTVSLRTGTSFRGVQVAVNNTEQFLGIPFAQPPIGNLRFKAPVAISNPARGIQDASQFGNACPQPSSNSGLPVDSGLGAAIGEDCLVPNVFRPAGTQANAKLPVLVWFYGGGFNTGAASNPSFNPSRIIQRSIAIGKPIIFVSINYRVNTFGFLASRFVAPEDLNAGFLDQRLGLQFLQQNIASFGGDPTKVTCWGQSAGAGSCETHVLFPATERLFRGVISDSSTGPFKSAPFAFQYDEPGKPFASLVEAVGCPLSSASVACLQRVPFDTLMNVSNTMINNRLNQQLWQPAVGPPNSLIPERVSQRIASGNFLHDVAYLAGTNLNEGTSFSKSVENITHPGMTENQAFNFFIGQLILDNTTLTSDVLGEIDTLYPANDPTAGGPFHTGDSLFDRAESWYTDNMYLAPRRLFFDRAAPLSSQPFFAYFFTEFIPTNNPVMGVFHGSELALLFGPVPTSVEDSFANTMTDFWISFVVEQIPGGNWPEFSTSTKKVQQLMRNNITVIADDFNLAKTTFLNSAKVLNEMEK</sequence>
<keyword evidence="3" id="KW-0378">Hydrolase</keyword>
<dbReference type="Pfam" id="PF00135">
    <property type="entry name" value="COesterase"/>
    <property type="match status" value="1"/>
</dbReference>
<dbReference type="InParanoid" id="A0A0H2RG24"/>
<feature type="signal peptide" evidence="1">
    <location>
        <begin position="1"/>
        <end position="18"/>
    </location>
</feature>
<dbReference type="InterPro" id="IPR002018">
    <property type="entry name" value="CarbesteraseB"/>
</dbReference>
<dbReference type="SUPFAM" id="SSF53474">
    <property type="entry name" value="alpha/beta-Hydrolases"/>
    <property type="match status" value="1"/>
</dbReference>
<evidence type="ECO:0000313" key="3">
    <source>
        <dbReference type="EMBL" id="KLO10835.1"/>
    </source>
</evidence>
<dbReference type="STRING" id="27342.A0A0H2RG24"/>
<organism evidence="3 4">
    <name type="scientific">Schizopora paradoxa</name>
    <dbReference type="NCBI Taxonomy" id="27342"/>
    <lineage>
        <taxon>Eukaryota</taxon>
        <taxon>Fungi</taxon>
        <taxon>Dikarya</taxon>
        <taxon>Basidiomycota</taxon>
        <taxon>Agaricomycotina</taxon>
        <taxon>Agaricomycetes</taxon>
        <taxon>Hymenochaetales</taxon>
        <taxon>Schizoporaceae</taxon>
        <taxon>Schizopora</taxon>
    </lineage>
</organism>
<name>A0A0H2RG24_9AGAM</name>
<dbReference type="PANTHER" id="PTHR11559">
    <property type="entry name" value="CARBOXYLESTERASE"/>
    <property type="match status" value="1"/>
</dbReference>
<dbReference type="GO" id="GO:0016787">
    <property type="term" value="F:hydrolase activity"/>
    <property type="evidence" value="ECO:0007669"/>
    <property type="project" value="UniProtKB-KW"/>
</dbReference>
<feature type="chain" id="PRO_5005201893" evidence="1">
    <location>
        <begin position="19"/>
        <end position="553"/>
    </location>
</feature>
<accession>A0A0H2RG24</accession>
<feature type="domain" description="Carboxylesterase type B" evidence="2">
    <location>
        <begin position="28"/>
        <end position="526"/>
    </location>
</feature>